<dbReference type="EMBL" id="WOCE01000013">
    <property type="protein sequence ID" value="KAE9600894.1"/>
    <property type="molecule type" value="Genomic_DNA"/>
</dbReference>
<dbReference type="Proteomes" id="UP000447434">
    <property type="component" value="Chromosome 13"/>
</dbReference>
<comment type="caution">
    <text evidence="1">The sequence shown here is derived from an EMBL/GenBank/DDBJ whole genome shotgun (WGS) entry which is preliminary data.</text>
</comment>
<gene>
    <name evidence="1" type="ORF">Lalb_Chr13g0291771</name>
</gene>
<protein>
    <submittedName>
        <fullName evidence="1">Uncharacterized protein</fullName>
    </submittedName>
</protein>
<evidence type="ECO:0000313" key="2">
    <source>
        <dbReference type="Proteomes" id="UP000447434"/>
    </source>
</evidence>
<organism evidence="1 2">
    <name type="scientific">Lupinus albus</name>
    <name type="common">White lupine</name>
    <name type="synonym">Lupinus termis</name>
    <dbReference type="NCBI Taxonomy" id="3870"/>
    <lineage>
        <taxon>Eukaryota</taxon>
        <taxon>Viridiplantae</taxon>
        <taxon>Streptophyta</taxon>
        <taxon>Embryophyta</taxon>
        <taxon>Tracheophyta</taxon>
        <taxon>Spermatophyta</taxon>
        <taxon>Magnoliopsida</taxon>
        <taxon>eudicotyledons</taxon>
        <taxon>Gunneridae</taxon>
        <taxon>Pentapetalae</taxon>
        <taxon>rosids</taxon>
        <taxon>fabids</taxon>
        <taxon>Fabales</taxon>
        <taxon>Fabaceae</taxon>
        <taxon>Papilionoideae</taxon>
        <taxon>50 kb inversion clade</taxon>
        <taxon>genistoids sensu lato</taxon>
        <taxon>core genistoids</taxon>
        <taxon>Genisteae</taxon>
        <taxon>Lupinus</taxon>
    </lineage>
</organism>
<proteinExistence type="predicted"/>
<sequence>MFMMVRDGNGHGRTQLELEEMERYGDRNIITNLDWSDNDDDSSRSIDGFLRCYNRVRVHLTTCMTMIVLHTK</sequence>
<accession>A0A6A4PHQ6</accession>
<reference evidence="2" key="1">
    <citation type="journal article" date="2020" name="Nat. Commun.">
        <title>Genome sequence of the cluster root forming white lupin.</title>
        <authorList>
            <person name="Hufnagel B."/>
            <person name="Marques A."/>
            <person name="Soriano A."/>
            <person name="Marques L."/>
            <person name="Divol F."/>
            <person name="Doumas P."/>
            <person name="Sallet E."/>
            <person name="Mancinotti D."/>
            <person name="Carrere S."/>
            <person name="Marande W."/>
            <person name="Arribat S."/>
            <person name="Keller J."/>
            <person name="Huneau C."/>
            <person name="Blein T."/>
            <person name="Aime D."/>
            <person name="Laguerre M."/>
            <person name="Taylor J."/>
            <person name="Schubert V."/>
            <person name="Nelson M."/>
            <person name="Geu-Flores F."/>
            <person name="Crespi M."/>
            <person name="Gallardo-Guerrero K."/>
            <person name="Delaux P.-M."/>
            <person name="Salse J."/>
            <person name="Berges H."/>
            <person name="Guyot R."/>
            <person name="Gouzy J."/>
            <person name="Peret B."/>
        </authorList>
    </citation>
    <scope>NUCLEOTIDE SEQUENCE [LARGE SCALE GENOMIC DNA]</scope>
    <source>
        <strain evidence="2">cv. Amiga</strain>
    </source>
</reference>
<dbReference type="AlphaFoldDB" id="A0A6A4PHQ6"/>
<keyword evidence="2" id="KW-1185">Reference proteome</keyword>
<name>A0A6A4PHQ6_LUPAL</name>
<evidence type="ECO:0000313" key="1">
    <source>
        <dbReference type="EMBL" id="KAE9600894.1"/>
    </source>
</evidence>